<feature type="region of interest" description="Disordered" evidence="1">
    <location>
        <begin position="144"/>
        <end position="164"/>
    </location>
</feature>
<gene>
    <name evidence="3" type="ORF">TUM4438_37490</name>
</gene>
<keyword evidence="2" id="KW-0472">Membrane</keyword>
<sequence length="190" mass="20368">MADAVSLQGKQQGAMSTLSLLLLFLLSITSFAFGSLYFEAQHKVKLLSAEVKQLQSSQVLLMVADEQAEVVAKWMQNNPHFVQPAIDKAKQGGSQALAIGPGVTERPPIIPNTVSIAQGGDNPKVAPVPVKAIAREADVVENHKKRPLKEKPVNQAPVRPKSAVTLEETDDGVKLISLPHGGVRVTTRDP</sequence>
<dbReference type="Proteomes" id="UP000887104">
    <property type="component" value="Unassembled WGS sequence"/>
</dbReference>
<accession>A0ABQ4PPG6</accession>
<dbReference type="EMBL" id="BPEY01000092">
    <property type="protein sequence ID" value="GIU50664.1"/>
    <property type="molecule type" value="Genomic_DNA"/>
</dbReference>
<organism evidence="3 4">
    <name type="scientific">Shewanella sairae</name>
    <dbReference type="NCBI Taxonomy" id="190310"/>
    <lineage>
        <taxon>Bacteria</taxon>
        <taxon>Pseudomonadati</taxon>
        <taxon>Pseudomonadota</taxon>
        <taxon>Gammaproteobacteria</taxon>
        <taxon>Alteromonadales</taxon>
        <taxon>Shewanellaceae</taxon>
        <taxon>Shewanella</taxon>
    </lineage>
</organism>
<evidence type="ECO:0000256" key="2">
    <source>
        <dbReference type="SAM" id="Phobius"/>
    </source>
</evidence>
<keyword evidence="4" id="KW-1185">Reference proteome</keyword>
<keyword evidence="2" id="KW-0812">Transmembrane</keyword>
<feature type="transmembrane region" description="Helical" evidence="2">
    <location>
        <begin position="20"/>
        <end position="38"/>
    </location>
</feature>
<reference evidence="3" key="1">
    <citation type="submission" date="2021-05" db="EMBL/GenBank/DDBJ databases">
        <title>Molecular characterization for Shewanella algae harboring chromosomal blaOXA-55-like strains isolated from clinical and environment sample.</title>
        <authorList>
            <person name="Ohama Y."/>
            <person name="Aoki K."/>
            <person name="Harada S."/>
            <person name="Moriya K."/>
            <person name="Ishii Y."/>
            <person name="Tateda K."/>
        </authorList>
    </citation>
    <scope>NUCLEOTIDE SEQUENCE</scope>
    <source>
        <strain evidence="3">JCM 11563</strain>
    </source>
</reference>
<evidence type="ECO:0000313" key="3">
    <source>
        <dbReference type="EMBL" id="GIU50664.1"/>
    </source>
</evidence>
<protein>
    <submittedName>
        <fullName evidence="3">Membrane anchored protein in chemotaxis locus</fullName>
    </submittedName>
</protein>
<comment type="caution">
    <text evidence="3">The sequence shown here is derived from an EMBL/GenBank/DDBJ whole genome shotgun (WGS) entry which is preliminary data.</text>
</comment>
<name>A0ABQ4PPG6_9GAMM</name>
<keyword evidence="2" id="KW-1133">Transmembrane helix</keyword>
<evidence type="ECO:0000256" key="1">
    <source>
        <dbReference type="SAM" id="MobiDB-lite"/>
    </source>
</evidence>
<evidence type="ECO:0000313" key="4">
    <source>
        <dbReference type="Proteomes" id="UP000887104"/>
    </source>
</evidence>
<proteinExistence type="predicted"/>
<dbReference type="RefSeq" id="WP_220782740.1">
    <property type="nucleotide sequence ID" value="NZ_BPEY01000092.1"/>
</dbReference>